<dbReference type="InterPro" id="IPR011049">
    <property type="entry name" value="Serralysin-like_metalloprot_C"/>
</dbReference>
<evidence type="ECO:0000256" key="5">
    <source>
        <dbReference type="ARBA" id="ARBA00022452"/>
    </source>
</evidence>
<dbReference type="RefSeq" id="WP_023054540.1">
    <property type="nucleotide sequence ID" value="NZ_AWXA01000057.1"/>
</dbReference>
<keyword evidence="11" id="KW-0175">Coiled coil</keyword>
<dbReference type="InterPro" id="IPR008640">
    <property type="entry name" value="Adhesin_Head_dom"/>
</dbReference>
<dbReference type="Pfam" id="PF03895">
    <property type="entry name" value="YadA_anchor"/>
    <property type="match status" value="1"/>
</dbReference>
<keyword evidence="5" id="KW-1134">Transmembrane beta strand</keyword>
<comment type="subcellular location">
    <subcellularLocation>
        <location evidence="2">Cell outer membrane</location>
    </subcellularLocation>
    <subcellularLocation>
        <location evidence="1">Cell surface</location>
    </subcellularLocation>
</comment>
<comment type="similarity">
    <text evidence="3">Belongs to the autotransporter-2 (AT-2) (TC 1.B.40) family.</text>
</comment>
<keyword evidence="4" id="KW-0813">Transport</keyword>
<dbReference type="SUPFAM" id="SSF54523">
    <property type="entry name" value="Pili subunits"/>
    <property type="match status" value="1"/>
</dbReference>
<keyword evidence="14" id="KW-1185">Reference proteome</keyword>
<keyword evidence="8" id="KW-0653">Protein transport</keyword>
<dbReference type="Gene3D" id="2.150.10.10">
    <property type="entry name" value="Serralysin-like metalloprotease, C-terminal"/>
    <property type="match status" value="10"/>
</dbReference>
<evidence type="ECO:0000259" key="12">
    <source>
        <dbReference type="PROSITE" id="PS51272"/>
    </source>
</evidence>
<evidence type="ECO:0000256" key="1">
    <source>
        <dbReference type="ARBA" id="ARBA00004241"/>
    </source>
</evidence>
<dbReference type="InterPro" id="IPR024973">
    <property type="entry name" value="ESPR"/>
</dbReference>
<keyword evidence="9" id="KW-0472">Membrane</keyword>
<dbReference type="InterPro" id="IPR001119">
    <property type="entry name" value="SLH_dom"/>
</dbReference>
<dbReference type="InterPro" id="IPR045584">
    <property type="entry name" value="Pilin-like"/>
</dbReference>
<dbReference type="CDD" id="cd12820">
    <property type="entry name" value="LbR_YadA-like"/>
    <property type="match status" value="3"/>
</dbReference>
<dbReference type="Pfam" id="PF05658">
    <property type="entry name" value="YadA_head"/>
    <property type="match status" value="16"/>
</dbReference>
<keyword evidence="10" id="KW-0998">Cell outer membrane</keyword>
<evidence type="ECO:0000256" key="10">
    <source>
        <dbReference type="ARBA" id="ARBA00023237"/>
    </source>
</evidence>
<evidence type="ECO:0000256" key="4">
    <source>
        <dbReference type="ARBA" id="ARBA00022448"/>
    </source>
</evidence>
<dbReference type="OrthoDB" id="2216692at2"/>
<protein>
    <submittedName>
        <fullName evidence="13">YadA-like C-terminal domain protein</fullName>
    </submittedName>
</protein>
<evidence type="ECO:0000256" key="8">
    <source>
        <dbReference type="ARBA" id="ARBA00022927"/>
    </source>
</evidence>
<evidence type="ECO:0000256" key="2">
    <source>
        <dbReference type="ARBA" id="ARBA00004442"/>
    </source>
</evidence>
<sequence length="2411" mass="239736">MNKIYKVMWSKVKNCYVVVSEMTGIAKNRGRGVRASKPALGAVFAAFMLTVAPVGVHAAPATNPAGEGPGVAIGTGSSSNQASSVAVGNTAVTTGAQALAVGYQNTAGSTNAIAVGTGNNASQGNAVAIGVKNTASGSSSVALGQSNTTSGVSSVAVGNSNQTKAQNDYAFGAGNIITGTTSYALGNANKIGSNNAYAIGENNVNTGLRATTVGNSNKAGGQDGFSAGYNNVIGSTSKNAVTIGNGARVGATSGSGTVDSTTGLVTGTYNGEVDATGGVAVGNAANVMAKNGMALGVSSSATVDDGVALGSNAVANRAAATTDSKNIGYDFGTGKASTINNGIWKSNKGAVSVGNGAGVTRQITSVAAGTNDTDAVNVAQLKGISNGYFHVNTTNTGVAAVGNNLGTLIATAGAGGMYSVAAGVNAKVQQAADNGVAVGYNTNAQAANTVAIGSGASASATGVSGVSVGAASSVTKEGGVALGSGSVADRAAGYSVYDPLSKKVITDEASIAAAMGKTAQLNTTNDNIATAQDNYDKAKATYESTNAAADKTAMDKALAALNAAKTAKAALLSPYQSVSGAVSVGKSGVTRQIINVAAGSADTDAVNVAQLKAAQAHFYGVNSTDSTKGNYNGNGAKGENALAAGVEAAANTKNSIAIGNKAQVLGNGGNATGTSSIAIGDNALITTNGLDLTSIAMGKNAKVLNGGGKQEKALSFMPDNYASGNLPINADKSAGGIAIGTNSFARTASIQIGSHTFDGYTMGGTVIDNTSQANIVGMTTIGTNTYNKGALANMYGAYSVISGDFTGAGGFNSYFYGSQNFGANVVGSLNSIRSAGKSTSSGIANSIVGLANITENANGALIYGAGNKISNSVRSINGVNTLTSLLTVDDMSDVLRQGIQNSDGGGATLAIGGGNTADYTQASQMIGVNNTLKGASESVSKFNMLDGFKNTATNVTHVTVVGSQNKVEEGTSDILIGDNHTVTGTNANNIILGSADTDAAKAAINGVSETVSIGHNSVASANKAIAIGTGNKVTAEGSGAIGDPNTVSGTGSYVLGNDNTVTTKNAFVLGNKVTTTADNSVFLGDSSAYVASGDTTKGIDKTYTSDTVAGNTVNFAGGDKVVGVVSVGSADQTRRIQNVAPGLISATSTDAINGSQLNAVVTGLNNSVDAAKAHYYSVNDMDAALKNLGNYDNDGAQGIASIVAGLGSSVKVGSNQFQGATASVFGTLNTVDASTGGTFDGVANSIVGVANTTKNANAALIFGAGNLITNSYGDVSLDTSALDTSTPERLTASLAAAVKDSGGDVLVIGGANAVDNGQFSQVTGIGNKLTGKTTASQYNSITGSKNEATNVQHVTVMGSENNVTNTTGALVLGDKRTLTGADGSIVLGSSASGLTTSVKNAVAIGTDANVATEGGVALGANSVAAINKGVAGYDPLTGTVSTNTGETWKSTAAAVSVGDAAKQITRQITNVAAGTADSDAVNVAQLKAVKTAVDTAVEGSKIHFFSAKGSSSEANYNNDGATGDRALAVGAGAKAEGLKAIALTGGTAKGDFSFAVGNGANANGWGAVAIGAGTLAEQQGTVALGHGAKAYSLESVALGYNTQAGAPAGQPGAGNEAQTAMGSGTIATGGAATAFGFESVASGAHAIAGGDQAKASGQDSVALGKGTEASGTWSVALGNDTKATNNWSTAMGVETTASGESSTAMGVATLASGVASTAMGSATQATGAGSTAMGGSTIAAGKLSLASGAKSQANGDYSTAMGFSSQANAKNSAAVSGGIVEETAENSVAMGKDAKAIVADTVALGSGSVASTEKGKVGYDVFGVDHSNDTDGVWKSTANAISVGDAANQITRQITGVAAGTEDTDAVNVAQLKALEKKTNEAASASQKHTSVTAGKNISVQAGVNAQGGANYEISLNKNIDLGTDGSIKAGNTIINQDGVMTNTVNATTVKAGDTTINTNGMTITGGPTITKTTVDMNNQQIHNVAAGTSANDVATVGQVDQKITDGVANASVTGGTIGADGTVSLTKGDQSAVTLDGKLKDVSAKAGEYSIANGTVTIGMQDNYSGAAAGNIVIKDVAKASDLATEVGDRKAADTAITDTIGATSTTALKESYKNTNYIQNRGTLAAADKALDSQIKTNADNITNLGNTINNMGNQVGELGDRVNKVGAGAAALAALHPLDFDPDDKWDVAAGYGNYKDAHAVAVGAFYRPNEDTMFSVGGSFGNGNNMVNAGVSVKLGQGNHVSTSKVAMAKEIVDLRDENKDLKKRLDTMEQKMNAILGLLDTTKTADFPDVPKNHWAYEYVSKLAGNGILEGYPDGDFSGDRTMTRYEMAAVFYRALKNGAPVDSDMDRAMNEFEPELRQIRLDRIRVDRVSGKDNERNKVERVRVNNENDQQNKIYRDVYGTRISH</sequence>
<dbReference type="SUPFAM" id="SSF101967">
    <property type="entry name" value="Adhesin YadA, collagen-binding domain"/>
    <property type="match status" value="10"/>
</dbReference>
<evidence type="ECO:0000256" key="7">
    <source>
        <dbReference type="ARBA" id="ARBA00022729"/>
    </source>
</evidence>
<dbReference type="STRING" id="1111454.HMPREF1250_0074"/>
<dbReference type="Pfam" id="PF00395">
    <property type="entry name" value="SLH"/>
    <property type="match status" value="1"/>
</dbReference>
<dbReference type="Pfam" id="PF05662">
    <property type="entry name" value="YadA_stalk"/>
    <property type="match status" value="5"/>
</dbReference>
<evidence type="ECO:0000256" key="11">
    <source>
        <dbReference type="SAM" id="Coils"/>
    </source>
</evidence>
<comment type="caution">
    <text evidence="13">The sequence shown here is derived from an EMBL/GenBank/DDBJ whole genome shotgun (WGS) entry which is preliminary data.</text>
</comment>
<dbReference type="GO" id="GO:0009279">
    <property type="term" value="C:cell outer membrane"/>
    <property type="evidence" value="ECO:0007669"/>
    <property type="project" value="UniProtKB-SubCell"/>
</dbReference>
<keyword evidence="7" id="KW-0732">Signal</keyword>
<organism evidence="13 14">
    <name type="scientific">Megasphaera vaginalis</name>
    <name type="common">ex Srinivasan et al. 2021</name>
    <dbReference type="NCBI Taxonomy" id="1111454"/>
    <lineage>
        <taxon>Bacteria</taxon>
        <taxon>Bacillati</taxon>
        <taxon>Bacillota</taxon>
        <taxon>Negativicutes</taxon>
        <taxon>Veillonellales</taxon>
        <taxon>Veillonellaceae</taxon>
        <taxon>Megasphaera</taxon>
    </lineage>
</organism>
<evidence type="ECO:0000256" key="3">
    <source>
        <dbReference type="ARBA" id="ARBA00005848"/>
    </source>
</evidence>
<name>U7UBX0_9FIRM</name>
<evidence type="ECO:0000256" key="9">
    <source>
        <dbReference type="ARBA" id="ARBA00023136"/>
    </source>
</evidence>
<dbReference type="eggNOG" id="COG5295">
    <property type="taxonomic scope" value="Bacteria"/>
</dbReference>
<feature type="domain" description="SLH" evidence="12">
    <location>
        <begin position="2288"/>
        <end position="2351"/>
    </location>
</feature>
<dbReference type="Gene3D" id="3.30.1300.30">
    <property type="entry name" value="GSPII I/J protein-like"/>
    <property type="match status" value="1"/>
</dbReference>
<dbReference type="GO" id="GO:0015031">
    <property type="term" value="P:protein transport"/>
    <property type="evidence" value="ECO:0007669"/>
    <property type="project" value="UniProtKB-KW"/>
</dbReference>
<dbReference type="EMBL" id="AWXA01000057">
    <property type="protein sequence ID" value="ERT56806.1"/>
    <property type="molecule type" value="Genomic_DNA"/>
</dbReference>
<feature type="coiled-coil region" evidence="11">
    <location>
        <begin position="2249"/>
        <end position="2283"/>
    </location>
</feature>
<keyword evidence="6" id="KW-0812">Transmembrane</keyword>
<dbReference type="Gene3D" id="1.20.5.170">
    <property type="match status" value="1"/>
</dbReference>
<accession>U7UBX0</accession>
<dbReference type="Proteomes" id="UP000017090">
    <property type="component" value="Unassembled WGS sequence"/>
</dbReference>
<evidence type="ECO:0000256" key="6">
    <source>
        <dbReference type="ARBA" id="ARBA00022692"/>
    </source>
</evidence>
<dbReference type="InterPro" id="IPR008635">
    <property type="entry name" value="Coiled_stalk_dom"/>
</dbReference>
<dbReference type="Pfam" id="PF13018">
    <property type="entry name" value="ESPR"/>
    <property type="match status" value="1"/>
</dbReference>
<proteinExistence type="inferred from homology"/>
<dbReference type="PATRIC" id="fig|1111454.3.peg.2083"/>
<gene>
    <name evidence="13" type="ORF">HMPREF1250_0074</name>
</gene>
<feature type="coiled-coil region" evidence="11">
    <location>
        <begin position="521"/>
        <end position="548"/>
    </location>
</feature>
<evidence type="ECO:0000313" key="13">
    <source>
        <dbReference type="EMBL" id="ERT56806.1"/>
    </source>
</evidence>
<evidence type="ECO:0000313" key="14">
    <source>
        <dbReference type="Proteomes" id="UP000017090"/>
    </source>
</evidence>
<dbReference type="InterPro" id="IPR005594">
    <property type="entry name" value="YadA_C"/>
</dbReference>
<reference evidence="13 14" key="1">
    <citation type="submission" date="2013-09" db="EMBL/GenBank/DDBJ databases">
        <authorList>
            <person name="Durkin A.S."/>
            <person name="Haft D.R."/>
            <person name="McCorrison J."/>
            <person name="Torralba M."/>
            <person name="Gillis M."/>
            <person name="Haft D.H."/>
            <person name="Methe B."/>
            <person name="Sutton G."/>
            <person name="Nelson K.E."/>
        </authorList>
    </citation>
    <scope>NUCLEOTIDE SEQUENCE [LARGE SCALE GENOMIC DNA]</scope>
    <source>
        <strain evidence="13 14">BV3C16-1</strain>
    </source>
</reference>
<dbReference type="GO" id="GO:0009986">
    <property type="term" value="C:cell surface"/>
    <property type="evidence" value="ECO:0007669"/>
    <property type="project" value="UniProtKB-SubCell"/>
</dbReference>
<dbReference type="PROSITE" id="PS51272">
    <property type="entry name" value="SLH"/>
    <property type="match status" value="1"/>
</dbReference>